<name>A0A4V2UUP2_9GAMM</name>
<protein>
    <submittedName>
        <fullName evidence="2">Uncharacterized protein</fullName>
    </submittedName>
</protein>
<evidence type="ECO:0000313" key="2">
    <source>
        <dbReference type="EMBL" id="TCS91965.1"/>
    </source>
</evidence>
<keyword evidence="3" id="KW-1185">Reference proteome</keyword>
<dbReference type="EMBL" id="SMAF01000043">
    <property type="protein sequence ID" value="TCS91965.1"/>
    <property type="molecule type" value="Genomic_DNA"/>
</dbReference>
<comment type="caution">
    <text evidence="2">The sequence shown here is derived from an EMBL/GenBank/DDBJ whole genome shotgun (WGS) entry which is preliminary data.</text>
</comment>
<organism evidence="2 3">
    <name type="scientific">Pseudofulvimonas gallinarii</name>
    <dbReference type="NCBI Taxonomy" id="634155"/>
    <lineage>
        <taxon>Bacteria</taxon>
        <taxon>Pseudomonadati</taxon>
        <taxon>Pseudomonadota</taxon>
        <taxon>Gammaproteobacteria</taxon>
        <taxon>Lysobacterales</taxon>
        <taxon>Rhodanobacteraceae</taxon>
        <taxon>Pseudofulvimonas</taxon>
    </lineage>
</organism>
<sequence length="85" mass="9168">MSGSSGWSARKSRGYAYPQGVPDPLPAELEAQLPKPLQNLSAPRPETEADSKSALTSRYLAPHALQARLDRTLVSSPSQKPTPKK</sequence>
<proteinExistence type="predicted"/>
<reference evidence="2 3" key="1">
    <citation type="submission" date="2019-03" db="EMBL/GenBank/DDBJ databases">
        <title>Genomic Encyclopedia of Type Strains, Phase IV (KMG-IV): sequencing the most valuable type-strain genomes for metagenomic binning, comparative biology and taxonomic classification.</title>
        <authorList>
            <person name="Goeker M."/>
        </authorList>
    </citation>
    <scope>NUCLEOTIDE SEQUENCE [LARGE SCALE GENOMIC DNA]</scope>
    <source>
        <strain evidence="2 3">DSM 21944</strain>
    </source>
</reference>
<feature type="region of interest" description="Disordered" evidence="1">
    <location>
        <begin position="1"/>
        <end position="56"/>
    </location>
</feature>
<dbReference type="AlphaFoldDB" id="A0A4V2UUP2"/>
<dbReference type="Proteomes" id="UP000294599">
    <property type="component" value="Unassembled WGS sequence"/>
</dbReference>
<accession>A0A4V2UUP2</accession>
<gene>
    <name evidence="2" type="ORF">EDC25_1433</name>
</gene>
<evidence type="ECO:0000256" key="1">
    <source>
        <dbReference type="SAM" id="MobiDB-lite"/>
    </source>
</evidence>
<feature type="compositionally biased region" description="Polar residues" evidence="1">
    <location>
        <begin position="73"/>
        <end position="85"/>
    </location>
</feature>
<feature type="region of interest" description="Disordered" evidence="1">
    <location>
        <begin position="66"/>
        <end position="85"/>
    </location>
</feature>
<evidence type="ECO:0000313" key="3">
    <source>
        <dbReference type="Proteomes" id="UP000294599"/>
    </source>
</evidence>